<evidence type="ECO:0000313" key="4">
    <source>
        <dbReference type="EMBL" id="GAA2728259.1"/>
    </source>
</evidence>
<dbReference type="PANTHER" id="PTHR19879:SF9">
    <property type="entry name" value="TRANSCRIPTION INITIATION FACTOR TFIID SUBUNIT 5"/>
    <property type="match status" value="1"/>
</dbReference>
<sequence length="486" mass="52114">MAEKTEPLLPNTAVPAPRRSLEQAVREEGRLPIPSVVWIGAQVASALAEMHAVGDSHGDIGPGSILEDGERVVLGPGPGFAEAGGPEEDLRRLGTSLRYAVEGHDGPAPMNHAGPLQPLIEELLSRDPSRRPTAAQSADRLLALRHAPSPAAPFLDRRRLLGLGAAGLLAAAVPPAAYFLLRKDGPPALTPLGRLTQEGFFTLAFDPSSKALATIGNFPDRGELRLWNVKTRAQTGETLTDPSSLSGLAFSPDGRRLAVGFSNHVYLWDLATGAKTDVDLDQGDNTVFSLAFSPDGRRLAVGCNESVVNLWDIEQRVQIKALHHGLPVSSLSFSPDGRLLAGGGCADEKLGWAVLWDTETHTQAGERFQHVDWVTKTELSPDGRLLATSCFDGRARLWDVGTHALVAAFNHPHPVHSLALTPDGRLLITADRNNDLRLWDTQKHTMIGEPVSGSGARIHFMELSPDGRTLAVGTAHGSVHLWRLSL</sequence>
<accession>A0ABP6GPQ6</accession>
<evidence type="ECO:0000256" key="3">
    <source>
        <dbReference type="PROSITE-ProRule" id="PRU00221"/>
    </source>
</evidence>
<dbReference type="SUPFAM" id="SSF56112">
    <property type="entry name" value="Protein kinase-like (PK-like)"/>
    <property type="match status" value="1"/>
</dbReference>
<keyword evidence="5" id="KW-1185">Reference proteome</keyword>
<dbReference type="Pfam" id="PF00400">
    <property type="entry name" value="WD40"/>
    <property type="match status" value="6"/>
</dbReference>
<comment type="caution">
    <text evidence="4">The sequence shown here is derived from an EMBL/GenBank/DDBJ whole genome shotgun (WGS) entry which is preliminary data.</text>
</comment>
<dbReference type="RefSeq" id="WP_344451607.1">
    <property type="nucleotide sequence ID" value="NZ_BAAATZ010000013.1"/>
</dbReference>
<dbReference type="SMART" id="SM00320">
    <property type="entry name" value="WD40"/>
    <property type="match status" value="6"/>
</dbReference>
<evidence type="ECO:0000256" key="1">
    <source>
        <dbReference type="ARBA" id="ARBA00022574"/>
    </source>
</evidence>
<dbReference type="Gene3D" id="2.130.10.10">
    <property type="entry name" value="YVTN repeat-like/Quinoprotein amine dehydrogenase"/>
    <property type="match status" value="2"/>
</dbReference>
<feature type="repeat" description="WD" evidence="3">
    <location>
        <begin position="367"/>
        <end position="408"/>
    </location>
</feature>
<evidence type="ECO:0008006" key="6">
    <source>
        <dbReference type="Google" id="ProtNLM"/>
    </source>
</evidence>
<dbReference type="PROSITE" id="PS50294">
    <property type="entry name" value="WD_REPEATS_REGION"/>
    <property type="match status" value="4"/>
</dbReference>
<gene>
    <name evidence="4" type="ORF">GCM10010439_36040</name>
</gene>
<evidence type="ECO:0000256" key="2">
    <source>
        <dbReference type="ARBA" id="ARBA00022737"/>
    </source>
</evidence>
<feature type="repeat" description="WD" evidence="3">
    <location>
        <begin position="280"/>
        <end position="321"/>
    </location>
</feature>
<dbReference type="Proteomes" id="UP001501842">
    <property type="component" value="Unassembled WGS sequence"/>
</dbReference>
<reference evidence="5" key="1">
    <citation type="journal article" date="2019" name="Int. J. Syst. Evol. Microbiol.">
        <title>The Global Catalogue of Microorganisms (GCM) 10K type strain sequencing project: providing services to taxonomists for standard genome sequencing and annotation.</title>
        <authorList>
            <consortium name="The Broad Institute Genomics Platform"/>
            <consortium name="The Broad Institute Genome Sequencing Center for Infectious Disease"/>
            <person name="Wu L."/>
            <person name="Ma J."/>
        </authorList>
    </citation>
    <scope>NUCLEOTIDE SEQUENCE [LARGE SCALE GENOMIC DNA]</scope>
    <source>
        <strain evidence="5">JCM 8201</strain>
    </source>
</reference>
<dbReference type="CDD" id="cd00200">
    <property type="entry name" value="WD40"/>
    <property type="match status" value="1"/>
</dbReference>
<name>A0ABP6GPQ6_9ACTN</name>
<organism evidence="4 5">
    <name type="scientific">Actinocorallia aurantiaca</name>
    <dbReference type="NCBI Taxonomy" id="46204"/>
    <lineage>
        <taxon>Bacteria</taxon>
        <taxon>Bacillati</taxon>
        <taxon>Actinomycetota</taxon>
        <taxon>Actinomycetes</taxon>
        <taxon>Streptosporangiales</taxon>
        <taxon>Thermomonosporaceae</taxon>
        <taxon>Actinocorallia</taxon>
    </lineage>
</organism>
<dbReference type="Gene3D" id="1.10.510.10">
    <property type="entry name" value="Transferase(Phosphotransferase) domain 1"/>
    <property type="match status" value="1"/>
</dbReference>
<proteinExistence type="predicted"/>
<protein>
    <recommendedName>
        <fullName evidence="6">WD40 repeat protein</fullName>
    </recommendedName>
</protein>
<feature type="repeat" description="WD" evidence="3">
    <location>
        <begin position="451"/>
        <end position="486"/>
    </location>
</feature>
<dbReference type="InterPro" id="IPR036322">
    <property type="entry name" value="WD40_repeat_dom_sf"/>
</dbReference>
<dbReference type="SUPFAM" id="SSF50978">
    <property type="entry name" value="WD40 repeat-like"/>
    <property type="match status" value="1"/>
</dbReference>
<dbReference type="PANTHER" id="PTHR19879">
    <property type="entry name" value="TRANSCRIPTION INITIATION FACTOR TFIID"/>
    <property type="match status" value="1"/>
</dbReference>
<dbReference type="InterPro" id="IPR011009">
    <property type="entry name" value="Kinase-like_dom_sf"/>
</dbReference>
<dbReference type="InterPro" id="IPR015943">
    <property type="entry name" value="WD40/YVTN_repeat-like_dom_sf"/>
</dbReference>
<keyword evidence="2" id="KW-0677">Repeat</keyword>
<feature type="repeat" description="WD" evidence="3">
    <location>
        <begin position="408"/>
        <end position="449"/>
    </location>
</feature>
<dbReference type="PROSITE" id="PS00678">
    <property type="entry name" value="WD_REPEATS_1"/>
    <property type="match status" value="1"/>
</dbReference>
<dbReference type="PROSITE" id="PS50082">
    <property type="entry name" value="WD_REPEATS_2"/>
    <property type="match status" value="4"/>
</dbReference>
<keyword evidence="1 3" id="KW-0853">WD repeat</keyword>
<dbReference type="InterPro" id="IPR001680">
    <property type="entry name" value="WD40_rpt"/>
</dbReference>
<evidence type="ECO:0000313" key="5">
    <source>
        <dbReference type="Proteomes" id="UP001501842"/>
    </source>
</evidence>
<dbReference type="EMBL" id="BAAATZ010000013">
    <property type="protein sequence ID" value="GAA2728259.1"/>
    <property type="molecule type" value="Genomic_DNA"/>
</dbReference>
<dbReference type="InterPro" id="IPR019775">
    <property type="entry name" value="WD40_repeat_CS"/>
</dbReference>